<dbReference type="SUPFAM" id="SSF56112">
    <property type="entry name" value="Protein kinase-like (PK-like)"/>
    <property type="match status" value="1"/>
</dbReference>
<accession>A0A1Y2A2Y7</accession>
<reference evidence="2 3" key="1">
    <citation type="submission" date="2016-07" db="EMBL/GenBank/DDBJ databases">
        <title>Pervasive Adenine N6-methylation of Active Genes in Fungi.</title>
        <authorList>
            <consortium name="DOE Joint Genome Institute"/>
            <person name="Mondo S.J."/>
            <person name="Dannebaum R.O."/>
            <person name="Kuo R.C."/>
            <person name="Labutti K."/>
            <person name="Haridas S."/>
            <person name="Kuo A."/>
            <person name="Salamov A."/>
            <person name="Ahrendt S.R."/>
            <person name="Lipzen A."/>
            <person name="Sullivan W."/>
            <person name="Andreopoulos W.B."/>
            <person name="Clum A."/>
            <person name="Lindquist E."/>
            <person name="Daum C."/>
            <person name="Ramamoorthy G.K."/>
            <person name="Gryganskyi A."/>
            <person name="Culley D."/>
            <person name="Magnuson J.K."/>
            <person name="James T.Y."/>
            <person name="O'Malley M.A."/>
            <person name="Stajich J.E."/>
            <person name="Spatafora J.W."/>
            <person name="Visel A."/>
            <person name="Grigoriev I.V."/>
        </authorList>
    </citation>
    <scope>NUCLEOTIDE SEQUENCE [LARGE SCALE GENOMIC DNA]</scope>
    <source>
        <strain evidence="2 3">CBS 115471</strain>
    </source>
</reference>
<comment type="caution">
    <text evidence="2">The sequence shown here is derived from an EMBL/GenBank/DDBJ whole genome shotgun (WGS) entry which is preliminary data.</text>
</comment>
<keyword evidence="3" id="KW-1185">Reference proteome</keyword>
<dbReference type="Gene3D" id="1.10.510.10">
    <property type="entry name" value="Transferase(Phosphotransferase) domain 1"/>
    <property type="match status" value="1"/>
</dbReference>
<feature type="domain" description="Protein kinase" evidence="1">
    <location>
        <begin position="1"/>
        <end position="116"/>
    </location>
</feature>
<evidence type="ECO:0000313" key="3">
    <source>
        <dbReference type="Proteomes" id="UP000193144"/>
    </source>
</evidence>
<dbReference type="InterPro" id="IPR000719">
    <property type="entry name" value="Prot_kinase_dom"/>
</dbReference>
<dbReference type="Proteomes" id="UP000193144">
    <property type="component" value="Unassembled WGS sequence"/>
</dbReference>
<name>A0A1Y2A2Y7_9PLEO</name>
<dbReference type="OrthoDB" id="310217at2759"/>
<evidence type="ECO:0000259" key="1">
    <source>
        <dbReference type="PROSITE" id="PS50011"/>
    </source>
</evidence>
<dbReference type="PROSITE" id="PS50011">
    <property type="entry name" value="PROTEIN_KINASE_DOM"/>
    <property type="match status" value="1"/>
</dbReference>
<dbReference type="InterPro" id="IPR011009">
    <property type="entry name" value="Kinase-like_dom_sf"/>
</dbReference>
<evidence type="ECO:0000313" key="2">
    <source>
        <dbReference type="EMBL" id="ORY16365.1"/>
    </source>
</evidence>
<dbReference type="AlphaFoldDB" id="A0A1Y2A2Y7"/>
<dbReference type="GO" id="GO:0004672">
    <property type="term" value="F:protein kinase activity"/>
    <property type="evidence" value="ECO:0007669"/>
    <property type="project" value="InterPro"/>
</dbReference>
<proteinExistence type="predicted"/>
<organism evidence="2 3">
    <name type="scientific">Clohesyomyces aquaticus</name>
    <dbReference type="NCBI Taxonomy" id="1231657"/>
    <lineage>
        <taxon>Eukaryota</taxon>
        <taxon>Fungi</taxon>
        <taxon>Dikarya</taxon>
        <taxon>Ascomycota</taxon>
        <taxon>Pezizomycotina</taxon>
        <taxon>Dothideomycetes</taxon>
        <taxon>Pleosporomycetidae</taxon>
        <taxon>Pleosporales</taxon>
        <taxon>Lindgomycetaceae</taxon>
        <taxon>Clohesyomyces</taxon>
    </lineage>
</organism>
<sequence length="171" mass="20121">MFGPEADIWAVGTLIQDLAIRQAPFHESPCPKQSASSWFEAQGRQVPPGTTSREDYIDFCFWDARLEMFPKRIDLQYDNKKCEYSKLLNYFMMRALDLNWKTRITAYELQHYLPVLNVSRINCWLRVMEIFWKISTTGATPSGISYAQSLTVRFSWNCSRSLRTSWEKIRI</sequence>
<protein>
    <recommendedName>
        <fullName evidence="1">Protein kinase domain-containing protein</fullName>
    </recommendedName>
</protein>
<dbReference type="EMBL" id="MCFA01000018">
    <property type="protein sequence ID" value="ORY16365.1"/>
    <property type="molecule type" value="Genomic_DNA"/>
</dbReference>
<dbReference type="GO" id="GO:0005524">
    <property type="term" value="F:ATP binding"/>
    <property type="evidence" value="ECO:0007669"/>
    <property type="project" value="InterPro"/>
</dbReference>
<gene>
    <name evidence="2" type="ORF">BCR34DRAFT_597659</name>
</gene>